<gene>
    <name evidence="9" type="ORF">JIV24_19460</name>
</gene>
<dbReference type="PANTHER" id="PTHR30506:SF3">
    <property type="entry name" value="UPF0126 INNER MEMBRANE PROTEIN YADS-RELATED"/>
    <property type="match status" value="1"/>
</dbReference>
<comment type="similarity">
    <text evidence="2">Belongs to the UPF0126 family.</text>
</comment>
<evidence type="ECO:0000256" key="6">
    <source>
        <dbReference type="ARBA" id="ARBA00023136"/>
    </source>
</evidence>
<feature type="transmembrane region" description="Helical" evidence="7">
    <location>
        <begin position="86"/>
        <end position="104"/>
    </location>
</feature>
<evidence type="ECO:0000256" key="4">
    <source>
        <dbReference type="ARBA" id="ARBA00022692"/>
    </source>
</evidence>
<keyword evidence="4 7" id="KW-0812">Transmembrane</keyword>
<feature type="transmembrane region" description="Helical" evidence="7">
    <location>
        <begin position="30"/>
        <end position="47"/>
    </location>
</feature>
<evidence type="ECO:0000313" key="9">
    <source>
        <dbReference type="EMBL" id="MBK3519534.1"/>
    </source>
</evidence>
<comment type="caution">
    <text evidence="9">The sequence shown here is derived from an EMBL/GenBank/DDBJ whole genome shotgun (WGS) entry which is preliminary data.</text>
</comment>
<accession>A0ABS1HPB2</accession>
<evidence type="ECO:0000259" key="8">
    <source>
        <dbReference type="Pfam" id="PF03458"/>
    </source>
</evidence>
<evidence type="ECO:0000256" key="3">
    <source>
        <dbReference type="ARBA" id="ARBA00022475"/>
    </source>
</evidence>
<evidence type="ECO:0000256" key="1">
    <source>
        <dbReference type="ARBA" id="ARBA00004651"/>
    </source>
</evidence>
<keyword evidence="6 7" id="KW-0472">Membrane</keyword>
<feature type="transmembrane region" description="Helical" evidence="7">
    <location>
        <begin position="145"/>
        <end position="164"/>
    </location>
</feature>
<feature type="transmembrane region" description="Helical" evidence="7">
    <location>
        <begin position="176"/>
        <end position="194"/>
    </location>
</feature>
<feature type="transmembrane region" description="Helical" evidence="7">
    <location>
        <begin position="59"/>
        <end position="79"/>
    </location>
</feature>
<dbReference type="Proteomes" id="UP000605676">
    <property type="component" value="Unassembled WGS sequence"/>
</dbReference>
<sequence length="205" mass="22262">MDLILVFDYVGTMVFAISGTLTAAQKRLDWFGAIFIGFVTAIGGGTVRDMMLGNLPVSWIQSNNYFFIILAGILITIIFKKAVIKLRNTLFLFDTIGIGVFTVIGLEKALAFGISAPIAVIMGLSSAVVGGIIRDTLTNEVPLIFHKEIYATACITGAVIYLLLHYLNVPDVVCKGVTVATIIGIRLWAVKYNITMPHISMGEKE</sequence>
<feature type="domain" description="Glycine transporter" evidence="8">
    <location>
        <begin position="92"/>
        <end position="165"/>
    </location>
</feature>
<dbReference type="InterPro" id="IPR005115">
    <property type="entry name" value="Gly_transporter"/>
</dbReference>
<feature type="transmembrane region" description="Helical" evidence="7">
    <location>
        <begin position="6"/>
        <end position="23"/>
    </location>
</feature>
<feature type="transmembrane region" description="Helical" evidence="7">
    <location>
        <begin position="110"/>
        <end position="133"/>
    </location>
</feature>
<evidence type="ECO:0000256" key="2">
    <source>
        <dbReference type="ARBA" id="ARBA00008193"/>
    </source>
</evidence>
<dbReference type="Pfam" id="PF03458">
    <property type="entry name" value="Gly_transporter"/>
    <property type="match status" value="2"/>
</dbReference>
<evidence type="ECO:0000256" key="5">
    <source>
        <dbReference type="ARBA" id="ARBA00022989"/>
    </source>
</evidence>
<reference evidence="9 10" key="1">
    <citation type="submission" date="2021-01" db="EMBL/GenBank/DDBJ databases">
        <title>Carboxyliciviraga sp.nov., isolated from coastal sediments.</title>
        <authorList>
            <person name="Lu D."/>
            <person name="Zhang T."/>
        </authorList>
    </citation>
    <scope>NUCLEOTIDE SEQUENCE [LARGE SCALE GENOMIC DNA]</scope>
    <source>
        <strain evidence="9 10">N1Y132</strain>
    </source>
</reference>
<name>A0ABS1HPB2_9BACT</name>
<proteinExistence type="inferred from homology"/>
<dbReference type="RefSeq" id="WP_200466753.1">
    <property type="nucleotide sequence ID" value="NZ_JAENRR010000074.1"/>
</dbReference>
<comment type="subcellular location">
    <subcellularLocation>
        <location evidence="1">Cell membrane</location>
        <topology evidence="1">Multi-pass membrane protein</topology>
    </subcellularLocation>
</comment>
<protein>
    <submittedName>
        <fullName evidence="9">Trimeric intracellular cation channel family protein</fullName>
    </submittedName>
</protein>
<keyword evidence="3" id="KW-1003">Cell membrane</keyword>
<dbReference type="PANTHER" id="PTHR30506">
    <property type="entry name" value="INNER MEMBRANE PROTEIN"/>
    <property type="match status" value="1"/>
</dbReference>
<keyword evidence="5 7" id="KW-1133">Transmembrane helix</keyword>
<feature type="domain" description="Glycine transporter" evidence="8">
    <location>
        <begin position="6"/>
        <end position="80"/>
    </location>
</feature>
<dbReference type="EMBL" id="JAENRR010000074">
    <property type="protein sequence ID" value="MBK3519534.1"/>
    <property type="molecule type" value="Genomic_DNA"/>
</dbReference>
<evidence type="ECO:0000313" key="10">
    <source>
        <dbReference type="Proteomes" id="UP000605676"/>
    </source>
</evidence>
<keyword evidence="10" id="KW-1185">Reference proteome</keyword>
<organism evidence="9 10">
    <name type="scientific">Carboxylicivirga marina</name>
    <dbReference type="NCBI Taxonomy" id="2800988"/>
    <lineage>
        <taxon>Bacteria</taxon>
        <taxon>Pseudomonadati</taxon>
        <taxon>Bacteroidota</taxon>
        <taxon>Bacteroidia</taxon>
        <taxon>Marinilabiliales</taxon>
        <taxon>Marinilabiliaceae</taxon>
        <taxon>Carboxylicivirga</taxon>
    </lineage>
</organism>
<evidence type="ECO:0000256" key="7">
    <source>
        <dbReference type="SAM" id="Phobius"/>
    </source>
</evidence>